<accession>A0A6A3D0C8</accession>
<name>A0A6A3D0C8_HIBSY</name>
<reference evidence="1" key="1">
    <citation type="submission" date="2019-09" db="EMBL/GenBank/DDBJ databases">
        <title>Draft genome information of white flower Hibiscus syriacus.</title>
        <authorList>
            <person name="Kim Y.-M."/>
        </authorList>
    </citation>
    <scope>NUCLEOTIDE SEQUENCE [LARGE SCALE GENOMIC DNA]</scope>
    <source>
        <strain evidence="1">YM2019G1</strain>
    </source>
</reference>
<dbReference type="EMBL" id="VEPZ02000057">
    <property type="protein sequence ID" value="KAE8734876.1"/>
    <property type="molecule type" value="Genomic_DNA"/>
</dbReference>
<dbReference type="AlphaFoldDB" id="A0A6A3D0C8"/>
<proteinExistence type="predicted"/>
<dbReference type="PANTHER" id="PTHR33090">
    <property type="entry name" value="DUF3774 DOMAIN PROTEIN-RELATED"/>
    <property type="match status" value="1"/>
</dbReference>
<comment type="caution">
    <text evidence="1">The sequence shown here is derived from an EMBL/GenBank/DDBJ whole genome shotgun (WGS) entry which is preliminary data.</text>
</comment>
<evidence type="ECO:0000313" key="1">
    <source>
        <dbReference type="EMBL" id="KAE8734876.1"/>
    </source>
</evidence>
<dbReference type="Proteomes" id="UP000436088">
    <property type="component" value="Unassembled WGS sequence"/>
</dbReference>
<dbReference type="InterPro" id="IPR022251">
    <property type="entry name" value="DUF3774_wound-induced"/>
</dbReference>
<evidence type="ECO:0000313" key="2">
    <source>
        <dbReference type="Proteomes" id="UP000436088"/>
    </source>
</evidence>
<organism evidence="1 2">
    <name type="scientific">Hibiscus syriacus</name>
    <name type="common">Rose of Sharon</name>
    <dbReference type="NCBI Taxonomy" id="106335"/>
    <lineage>
        <taxon>Eukaryota</taxon>
        <taxon>Viridiplantae</taxon>
        <taxon>Streptophyta</taxon>
        <taxon>Embryophyta</taxon>
        <taxon>Tracheophyta</taxon>
        <taxon>Spermatophyta</taxon>
        <taxon>Magnoliopsida</taxon>
        <taxon>eudicotyledons</taxon>
        <taxon>Gunneridae</taxon>
        <taxon>Pentapetalae</taxon>
        <taxon>rosids</taxon>
        <taxon>malvids</taxon>
        <taxon>Malvales</taxon>
        <taxon>Malvaceae</taxon>
        <taxon>Malvoideae</taxon>
        <taxon>Hibiscus</taxon>
    </lineage>
</organism>
<keyword evidence="2" id="KW-1185">Reference proteome</keyword>
<sequence>MSSGAARNLQVEALKDQGICRWNYSIRSLHQHEKNNVAAYSRAMVLSSSFQLLLRVR</sequence>
<gene>
    <name evidence="1" type="ORF">F3Y22_tig00000665pilonHSYRG00010</name>
</gene>
<dbReference type="Pfam" id="PF12609">
    <property type="entry name" value="DUF3774"/>
    <property type="match status" value="1"/>
</dbReference>
<protein>
    <submittedName>
        <fullName evidence="1">2-nonaprenyl-3-methyl-6-methoxy-1,4-benzoquinol hydroxylase</fullName>
    </submittedName>
</protein>